<dbReference type="AlphaFoldDB" id="A0A1Q2CZ29"/>
<dbReference type="GO" id="GO:0005829">
    <property type="term" value="C:cytosol"/>
    <property type="evidence" value="ECO:0007669"/>
    <property type="project" value="TreeGrafter"/>
</dbReference>
<keyword evidence="1 3" id="KW-0479">Metal-binding</keyword>
<reference evidence="4 5" key="1">
    <citation type="journal article" date="2008" name="Int. J. Syst. Evol. Microbiol.">
        <title>Tessaracoccus flavescens sp. nov., isolated from marine sediment.</title>
        <authorList>
            <person name="Lee D.W."/>
            <person name="Lee S.D."/>
        </authorList>
    </citation>
    <scope>NUCLEOTIDE SEQUENCE [LARGE SCALE GENOMIC DNA]</scope>
    <source>
        <strain evidence="4 5">SST-39T</strain>
    </source>
</reference>
<dbReference type="OrthoDB" id="9810005at2"/>
<dbReference type="NCBIfam" id="TIGR00010">
    <property type="entry name" value="YchF/TatD family DNA exonuclease"/>
    <property type="match status" value="1"/>
</dbReference>
<feature type="binding site" evidence="3">
    <location>
        <position position="232"/>
    </location>
    <ligand>
        <name>a divalent metal cation</name>
        <dbReference type="ChEBI" id="CHEBI:60240"/>
        <label>1</label>
    </ligand>
</feature>
<dbReference type="InterPro" id="IPR018228">
    <property type="entry name" value="DNase_TatD-rel_CS"/>
</dbReference>
<dbReference type="InterPro" id="IPR001130">
    <property type="entry name" value="TatD-like"/>
</dbReference>
<dbReference type="GO" id="GO:0046872">
    <property type="term" value="F:metal ion binding"/>
    <property type="evidence" value="ECO:0007669"/>
    <property type="project" value="UniProtKB-KW"/>
</dbReference>
<dbReference type="KEGG" id="tfa:BW733_11690"/>
<gene>
    <name evidence="4" type="ORF">BW733_11690</name>
</gene>
<dbReference type="PIRSF" id="PIRSF005902">
    <property type="entry name" value="DNase_TatD"/>
    <property type="match status" value="1"/>
</dbReference>
<dbReference type="SUPFAM" id="SSF51556">
    <property type="entry name" value="Metallo-dependent hydrolases"/>
    <property type="match status" value="1"/>
</dbReference>
<dbReference type="InterPro" id="IPR015991">
    <property type="entry name" value="TatD/YcfH-like"/>
</dbReference>
<feature type="binding site" evidence="3">
    <location>
        <position position="26"/>
    </location>
    <ligand>
        <name>a divalent metal cation</name>
        <dbReference type="ChEBI" id="CHEBI:60240"/>
        <label>1</label>
    </ligand>
</feature>
<dbReference type="CDD" id="cd01310">
    <property type="entry name" value="TatD_DNAse"/>
    <property type="match status" value="1"/>
</dbReference>
<dbReference type="STRING" id="399497.BW733_11690"/>
<dbReference type="GO" id="GO:0004536">
    <property type="term" value="F:DNA nuclease activity"/>
    <property type="evidence" value="ECO:0007669"/>
    <property type="project" value="InterPro"/>
</dbReference>
<feature type="binding site" evidence="3">
    <location>
        <position position="24"/>
    </location>
    <ligand>
        <name>a divalent metal cation</name>
        <dbReference type="ChEBI" id="CHEBI:60240"/>
        <label>1</label>
    </ligand>
</feature>
<proteinExistence type="predicted"/>
<evidence type="ECO:0000256" key="3">
    <source>
        <dbReference type="PIRSR" id="PIRSR005902-1"/>
    </source>
</evidence>
<dbReference type="PROSITE" id="PS01091">
    <property type="entry name" value="TATD_3"/>
    <property type="match status" value="1"/>
</dbReference>
<dbReference type="Pfam" id="PF01026">
    <property type="entry name" value="TatD_DNase"/>
    <property type="match status" value="1"/>
</dbReference>
<evidence type="ECO:0000313" key="5">
    <source>
        <dbReference type="Proteomes" id="UP000188235"/>
    </source>
</evidence>
<dbReference type="Proteomes" id="UP000188235">
    <property type="component" value="Chromosome"/>
</dbReference>
<protein>
    <submittedName>
        <fullName evidence="4">AraC family transcriptional regulator</fullName>
    </submittedName>
</protein>
<name>A0A1Q2CZ29_9ACTN</name>
<evidence type="ECO:0000313" key="4">
    <source>
        <dbReference type="EMBL" id="AQP51380.1"/>
    </source>
</evidence>
<dbReference type="EMBL" id="CP019607">
    <property type="protein sequence ID" value="AQP51380.1"/>
    <property type="molecule type" value="Genomic_DNA"/>
</dbReference>
<sequence>MSVIEELGLPPLPEPLPRPVIDNHTHLDSTREYSGLGVDDNLRLAREVGVTRVIEVGCDVPGARFAVDLAGRDPQVRAAVALHPNDAARAFLRGGEEELQRQLAQIEALVGDPVVVAVGETGLDHYRTREPEGREAQERAFRAHIRWANAADKTLMIHDRDAHGEILRVVDDEGVPRRMVMHCFSGDADFARRCLERGSYLSFPGVVTFGSAENLREAAAVTPIERILVETDAPYLTPKPCRGKANAAYLLPHTVRFLADLLDVDLAQFCDQIVANTFAAYGRWGQDA</sequence>
<dbReference type="GO" id="GO:0016788">
    <property type="term" value="F:hydrolase activity, acting on ester bonds"/>
    <property type="evidence" value="ECO:0007669"/>
    <property type="project" value="InterPro"/>
</dbReference>
<dbReference type="RefSeq" id="WP_077350635.1">
    <property type="nucleotide sequence ID" value="NZ_CP019607.1"/>
</dbReference>
<feature type="binding site" evidence="3">
    <location>
        <position position="158"/>
    </location>
    <ligand>
        <name>a divalent metal cation</name>
        <dbReference type="ChEBI" id="CHEBI:60240"/>
        <label>2</label>
    </ligand>
</feature>
<feature type="binding site" evidence="3">
    <location>
        <position position="182"/>
    </location>
    <ligand>
        <name>a divalent metal cation</name>
        <dbReference type="ChEBI" id="CHEBI:60240"/>
        <label>2</label>
    </ligand>
</feature>
<organism evidence="4 5">
    <name type="scientific">Tessaracoccus flavescens</name>
    <dbReference type="NCBI Taxonomy" id="399497"/>
    <lineage>
        <taxon>Bacteria</taxon>
        <taxon>Bacillati</taxon>
        <taxon>Actinomycetota</taxon>
        <taxon>Actinomycetes</taxon>
        <taxon>Propionibacteriales</taxon>
        <taxon>Propionibacteriaceae</taxon>
        <taxon>Tessaracoccus</taxon>
    </lineage>
</organism>
<accession>A0A1Q2CZ29</accession>
<dbReference type="PANTHER" id="PTHR46124:SF2">
    <property type="entry name" value="D-AMINOACYL-TRNA DEACYLASE"/>
    <property type="match status" value="1"/>
</dbReference>
<dbReference type="Gene3D" id="3.20.20.140">
    <property type="entry name" value="Metal-dependent hydrolases"/>
    <property type="match status" value="1"/>
</dbReference>
<dbReference type="FunFam" id="3.20.20.140:FF:000005">
    <property type="entry name" value="TatD family hydrolase"/>
    <property type="match status" value="1"/>
</dbReference>
<evidence type="ECO:0000256" key="1">
    <source>
        <dbReference type="ARBA" id="ARBA00022723"/>
    </source>
</evidence>
<evidence type="ECO:0000256" key="2">
    <source>
        <dbReference type="ARBA" id="ARBA00022801"/>
    </source>
</evidence>
<dbReference type="PANTHER" id="PTHR46124">
    <property type="entry name" value="D-AMINOACYL-TRNA DEACYLASE"/>
    <property type="match status" value="1"/>
</dbReference>
<keyword evidence="5" id="KW-1185">Reference proteome</keyword>
<keyword evidence="2" id="KW-0378">Hydrolase</keyword>
<feature type="binding site" evidence="3">
    <location>
        <position position="120"/>
    </location>
    <ligand>
        <name>a divalent metal cation</name>
        <dbReference type="ChEBI" id="CHEBI:60240"/>
        <label>1</label>
    </ligand>
</feature>
<dbReference type="InterPro" id="IPR032466">
    <property type="entry name" value="Metal_Hydrolase"/>
</dbReference>